<dbReference type="OrthoDB" id="5420310at2"/>
<name>A0A3E3DE50_9FIRM</name>
<gene>
    <name evidence="1" type="ORF">DWX31_26975</name>
</gene>
<evidence type="ECO:0000313" key="2">
    <source>
        <dbReference type="Proteomes" id="UP000261023"/>
    </source>
</evidence>
<sequence>MFTDGRSKKVVFIAHCILNQNSISDGTAVFPAAFKEVIKKFLDADIGIVQMPCPELCCLGLNRGNDNGADVPVVIENTRIRKEMQKGETHKLLMVQVDYVMKQITEYNAYGFEIIGIIGANRSPNCGVETTSDFNKEISGKGVFMSELSNRIHEQKLNIPMLGIKSTDNVINQVKSIIK</sequence>
<protein>
    <submittedName>
        <fullName evidence="1">DUF523 domain-containing protein</fullName>
    </submittedName>
</protein>
<comment type="caution">
    <text evidence="1">The sequence shown here is derived from an EMBL/GenBank/DDBJ whole genome shotgun (WGS) entry which is preliminary data.</text>
</comment>
<dbReference type="Proteomes" id="UP000261023">
    <property type="component" value="Unassembled WGS sequence"/>
</dbReference>
<reference evidence="1 2" key="1">
    <citation type="submission" date="2018-08" db="EMBL/GenBank/DDBJ databases">
        <title>A genome reference for cultivated species of the human gut microbiota.</title>
        <authorList>
            <person name="Zou Y."/>
            <person name="Xue W."/>
            <person name="Luo G."/>
        </authorList>
    </citation>
    <scope>NUCLEOTIDE SEQUENCE [LARGE SCALE GENOMIC DNA]</scope>
    <source>
        <strain evidence="1 2">AF19-13AC</strain>
    </source>
</reference>
<dbReference type="AlphaFoldDB" id="A0A3E3DE50"/>
<dbReference type="InterPro" id="IPR054648">
    <property type="entry name" value="TudS-rel"/>
</dbReference>
<organism evidence="1 2">
    <name type="scientific">Hungatella hathewayi</name>
    <dbReference type="NCBI Taxonomy" id="154046"/>
    <lineage>
        <taxon>Bacteria</taxon>
        <taxon>Bacillati</taxon>
        <taxon>Bacillota</taxon>
        <taxon>Clostridia</taxon>
        <taxon>Lachnospirales</taxon>
        <taxon>Lachnospiraceae</taxon>
        <taxon>Hungatella</taxon>
    </lineage>
</organism>
<proteinExistence type="predicted"/>
<dbReference type="RefSeq" id="WP_002602338.1">
    <property type="nucleotide sequence ID" value="NZ_CACRUH010000089.1"/>
</dbReference>
<dbReference type="NCBIfam" id="NF045597">
    <property type="entry name" value="TudS_rel_CD3072"/>
    <property type="match status" value="1"/>
</dbReference>
<accession>A0A3E3DE50</accession>
<evidence type="ECO:0000313" key="1">
    <source>
        <dbReference type="EMBL" id="RGD67552.1"/>
    </source>
</evidence>
<dbReference type="EMBL" id="QTJW01000024">
    <property type="protein sequence ID" value="RGD67552.1"/>
    <property type="molecule type" value="Genomic_DNA"/>
</dbReference>